<dbReference type="RefSeq" id="WP_193915222.1">
    <property type="nucleotide sequence ID" value="NZ_JADEXS020000001.1"/>
</dbReference>
<protein>
    <submittedName>
        <fullName evidence="1">Uncharacterized protein</fullName>
    </submittedName>
</protein>
<organism evidence="1 2">
    <name type="scientific">Desmonostoc muscorum LEGE 12446</name>
    <dbReference type="NCBI Taxonomy" id="1828758"/>
    <lineage>
        <taxon>Bacteria</taxon>
        <taxon>Bacillati</taxon>
        <taxon>Cyanobacteriota</taxon>
        <taxon>Cyanophyceae</taxon>
        <taxon>Nostocales</taxon>
        <taxon>Nostocaceae</taxon>
        <taxon>Desmonostoc</taxon>
    </lineage>
</organism>
<dbReference type="EMBL" id="JADEXS010000085">
    <property type="protein sequence ID" value="MBE9022510.1"/>
    <property type="molecule type" value="Genomic_DNA"/>
</dbReference>
<dbReference type="Proteomes" id="UP000622533">
    <property type="component" value="Unassembled WGS sequence"/>
</dbReference>
<evidence type="ECO:0000313" key="2">
    <source>
        <dbReference type="Proteomes" id="UP000622533"/>
    </source>
</evidence>
<proteinExistence type="predicted"/>
<accession>A0A8J6ZTY0</accession>
<evidence type="ECO:0000313" key="1">
    <source>
        <dbReference type="EMBL" id="MBE9022510.1"/>
    </source>
</evidence>
<comment type="caution">
    <text evidence="1">The sequence shown here is derived from an EMBL/GenBank/DDBJ whole genome shotgun (WGS) entry which is preliminary data.</text>
</comment>
<reference evidence="1" key="1">
    <citation type="submission" date="2020-10" db="EMBL/GenBank/DDBJ databases">
        <authorList>
            <person name="Castelo-Branco R."/>
            <person name="Eusebio N."/>
            <person name="Adriana R."/>
            <person name="Vieira A."/>
            <person name="Brugerolle De Fraissinette N."/>
            <person name="Rezende De Castro R."/>
            <person name="Schneider M.P."/>
            <person name="Vasconcelos V."/>
            <person name="Leao P.N."/>
        </authorList>
    </citation>
    <scope>NUCLEOTIDE SEQUENCE</scope>
    <source>
        <strain evidence="1">LEGE 12446</strain>
    </source>
</reference>
<dbReference type="AlphaFoldDB" id="A0A8J6ZTY0"/>
<name>A0A8J6ZTY0_DESMC</name>
<keyword evidence="2" id="KW-1185">Reference proteome</keyword>
<gene>
    <name evidence="1" type="ORF">IQ276_08750</name>
</gene>
<sequence length="185" mass="20351">MLRVILLALAQPTVGIATFLIPLTSYTHSQVIASTANYQIFQNKSTKITIERLGIGGVKLSMSEAQVRKILGKPVKVENAFVPAIGKVRTLKYPGITVDLAEDAQPGKFTVYQIKTTSSKYSTIDKVKVGDTQTKVIRTYGKTEITQDGKVTNLNYIVEEPSPGGLNFTIQKGKVTEIFCFYLMN</sequence>